<organism evidence="1 2">
    <name type="scientific">Fictibacillus aquaticus</name>
    <dbReference type="NCBI Taxonomy" id="2021314"/>
    <lineage>
        <taxon>Bacteria</taxon>
        <taxon>Bacillati</taxon>
        <taxon>Bacillota</taxon>
        <taxon>Bacilli</taxon>
        <taxon>Bacillales</taxon>
        <taxon>Fictibacillaceae</taxon>
        <taxon>Fictibacillus</taxon>
    </lineage>
</organism>
<evidence type="ECO:0000313" key="1">
    <source>
        <dbReference type="EMBL" id="OYD59293.1"/>
    </source>
</evidence>
<proteinExistence type="predicted"/>
<comment type="caution">
    <text evidence="1">The sequence shown here is derived from an EMBL/GenBank/DDBJ whole genome shotgun (WGS) entry which is preliminary data.</text>
</comment>
<keyword evidence="2" id="KW-1185">Reference proteome</keyword>
<reference evidence="1 2" key="1">
    <citation type="submission" date="2017-07" db="EMBL/GenBank/DDBJ databases">
        <title>Fictibacillus sp. nov. GDSW-R2A3 Genome sequencing and assembly.</title>
        <authorList>
            <person name="Mayilraj S."/>
        </authorList>
    </citation>
    <scope>NUCLEOTIDE SEQUENCE [LARGE SCALE GENOMIC DNA]</scope>
    <source>
        <strain evidence="1 2">GDSW-R2A3</strain>
    </source>
</reference>
<dbReference type="AlphaFoldDB" id="A0A235FE91"/>
<dbReference type="EMBL" id="NOII01000001">
    <property type="protein sequence ID" value="OYD59293.1"/>
    <property type="molecule type" value="Genomic_DNA"/>
</dbReference>
<dbReference type="OrthoDB" id="1707920at2"/>
<evidence type="ECO:0000313" key="2">
    <source>
        <dbReference type="Proteomes" id="UP000215059"/>
    </source>
</evidence>
<dbReference type="RefSeq" id="WP_094251254.1">
    <property type="nucleotide sequence ID" value="NZ_JBHLXL010000001.1"/>
</dbReference>
<protein>
    <submittedName>
        <fullName evidence="1">Uncharacterized protein</fullName>
    </submittedName>
</protein>
<gene>
    <name evidence="1" type="ORF">CGZ90_05210</name>
</gene>
<dbReference type="Proteomes" id="UP000215059">
    <property type="component" value="Unassembled WGS sequence"/>
</dbReference>
<sequence length="74" mass="8590">MSVDKRGKLDEEFFSYSASKNGTVFLEWYGKQVKILKGKEAQKFIERIQSAADEKERQLIMAKVTGNFKRGNER</sequence>
<name>A0A235FE91_9BACL</name>
<accession>A0A235FE91</accession>